<dbReference type="STRING" id="356882.A0A423WRX7"/>
<dbReference type="Pfam" id="PF01244">
    <property type="entry name" value="Peptidase_M19"/>
    <property type="match status" value="1"/>
</dbReference>
<dbReference type="GO" id="GO:0070573">
    <property type="term" value="F:metallodipeptidase activity"/>
    <property type="evidence" value="ECO:0007669"/>
    <property type="project" value="InterPro"/>
</dbReference>
<reference evidence="4 5" key="1">
    <citation type="submission" date="2015-09" db="EMBL/GenBank/DDBJ databases">
        <title>Host preference determinants of Valsa canker pathogens revealed by comparative genomics.</title>
        <authorList>
            <person name="Yin Z."/>
            <person name="Huang L."/>
        </authorList>
    </citation>
    <scope>NUCLEOTIDE SEQUENCE [LARGE SCALE GENOMIC DNA]</scope>
    <source>
        <strain evidence="4 5">03-1</strain>
    </source>
</reference>
<evidence type="ECO:0000313" key="5">
    <source>
        <dbReference type="Proteomes" id="UP000283895"/>
    </source>
</evidence>
<keyword evidence="2" id="KW-0479">Metal-binding</keyword>
<keyword evidence="2" id="KW-0862">Zinc</keyword>
<dbReference type="GO" id="GO:0006508">
    <property type="term" value="P:proteolysis"/>
    <property type="evidence" value="ECO:0007669"/>
    <property type="project" value="UniProtKB-KW"/>
</dbReference>
<comment type="caution">
    <text evidence="4">The sequence shown here is derived from an EMBL/GenBank/DDBJ whole genome shotgun (WGS) entry which is preliminary data.</text>
</comment>
<gene>
    <name evidence="4" type="ORF">VMCG_04589</name>
</gene>
<dbReference type="GO" id="GO:0046872">
    <property type="term" value="F:metal ion binding"/>
    <property type="evidence" value="ECO:0007669"/>
    <property type="project" value="UniProtKB-UniRule"/>
</dbReference>
<keyword evidence="2" id="KW-0378">Hydrolase</keyword>
<accession>A0A423WRX7</accession>
<comment type="catalytic activity">
    <reaction evidence="2">
        <text>an L-aminoacyl-L-amino acid + H2O = 2 an L-alpha-amino acid</text>
        <dbReference type="Rhea" id="RHEA:48940"/>
        <dbReference type="ChEBI" id="CHEBI:15377"/>
        <dbReference type="ChEBI" id="CHEBI:59869"/>
        <dbReference type="ChEBI" id="CHEBI:77460"/>
        <dbReference type="EC" id="3.4.13.19"/>
    </reaction>
</comment>
<dbReference type="PANTHER" id="PTHR10443:SF12">
    <property type="entry name" value="DIPEPTIDASE"/>
    <property type="match status" value="1"/>
</dbReference>
<dbReference type="InterPro" id="IPR008257">
    <property type="entry name" value="Pept_M19"/>
</dbReference>
<name>A0A423WRX7_9PEZI</name>
<dbReference type="Proteomes" id="UP000283895">
    <property type="component" value="Unassembled WGS sequence"/>
</dbReference>
<feature type="compositionally biased region" description="Basic and acidic residues" evidence="3">
    <location>
        <begin position="1"/>
        <end position="19"/>
    </location>
</feature>
<dbReference type="PANTHER" id="PTHR10443">
    <property type="entry name" value="MICROSOMAL DIPEPTIDASE"/>
    <property type="match status" value="1"/>
</dbReference>
<keyword evidence="2" id="KW-0482">Metalloprotease</keyword>
<evidence type="ECO:0000313" key="4">
    <source>
        <dbReference type="EMBL" id="ROW06108.1"/>
    </source>
</evidence>
<keyword evidence="1 2" id="KW-0224">Dipeptidase</keyword>
<feature type="region of interest" description="Disordered" evidence="3">
    <location>
        <begin position="1"/>
        <end position="30"/>
    </location>
</feature>
<dbReference type="Gene3D" id="3.20.20.140">
    <property type="entry name" value="Metal-dependent hydrolases"/>
    <property type="match status" value="1"/>
</dbReference>
<dbReference type="SUPFAM" id="SSF51556">
    <property type="entry name" value="Metallo-dependent hydrolases"/>
    <property type="match status" value="1"/>
</dbReference>
<dbReference type="EMBL" id="LKEA01000011">
    <property type="protein sequence ID" value="ROW06108.1"/>
    <property type="molecule type" value="Genomic_DNA"/>
</dbReference>
<dbReference type="OrthoDB" id="445695at2759"/>
<comment type="cofactor">
    <cofactor evidence="2">
        <name>Zn(2+)</name>
        <dbReference type="ChEBI" id="CHEBI:29105"/>
    </cofactor>
</comment>
<protein>
    <recommendedName>
        <fullName evidence="2">Dipeptidase</fullName>
        <ecNumber evidence="2">3.4.13.19</ecNumber>
    </recommendedName>
</protein>
<evidence type="ECO:0000256" key="2">
    <source>
        <dbReference type="RuleBase" id="RU341113"/>
    </source>
</evidence>
<dbReference type="PROSITE" id="PS51365">
    <property type="entry name" value="RENAL_DIPEPTIDASE_2"/>
    <property type="match status" value="1"/>
</dbReference>
<comment type="similarity">
    <text evidence="2">Belongs to the metallo-dependent hydrolases superfamily. Peptidase M19 family.</text>
</comment>
<proteinExistence type="inferred from homology"/>
<dbReference type="EC" id="3.4.13.19" evidence="2"/>
<keyword evidence="2" id="KW-0645">Protease</keyword>
<dbReference type="InterPro" id="IPR032466">
    <property type="entry name" value="Metal_Hydrolase"/>
</dbReference>
<organism evidence="4 5">
    <name type="scientific">Cytospora schulzeri</name>
    <dbReference type="NCBI Taxonomy" id="448051"/>
    <lineage>
        <taxon>Eukaryota</taxon>
        <taxon>Fungi</taxon>
        <taxon>Dikarya</taxon>
        <taxon>Ascomycota</taxon>
        <taxon>Pezizomycotina</taxon>
        <taxon>Sordariomycetes</taxon>
        <taxon>Sordariomycetidae</taxon>
        <taxon>Diaporthales</taxon>
        <taxon>Cytosporaceae</taxon>
        <taxon>Cytospora</taxon>
    </lineage>
</organism>
<dbReference type="AlphaFoldDB" id="A0A423WRX7"/>
<dbReference type="CDD" id="cd01301">
    <property type="entry name" value="rDP_like"/>
    <property type="match status" value="1"/>
</dbReference>
<sequence length="463" mass="51334">MYLHEKGQPYEEGLDKRDNAQPSSNSSTTTRTRSLSCFLLFVIVLGTLVRLPHHCLDAVKNRLPHKVLTVEERVKEILIFTPLIDGHNDLPILIRFLYGNHINNETFQTPFETGKSPGHVDLTRLREGMNGGAFWSVFWECPDNMTDFSDEIYAPIVQATLQQVDLVTRLQELYPTQFSPKVNSSTALDAFQKGQFISPMGIEGLHQIGNSVANLRRFYDLGVRYATLTHNCPNKFADSAIWSNPTRKAPSYWGGVSEDGKLLVHEMNRIGMIVDLSHTSVETQLHVLGGGKDGWEGSKAPVIYSHSSAYSVCPHPRNVHDNVLELVKKRNSIVMVNFSPDFVSCVEGDNENGLPDFYPANSTLAHVAQHVLYIGNLIGFDHVGLGSDFDGIPSTPEGLEDVSKFPDLVAELLRQGVSDEDAAKVVGGNLLRVWKDIDAVALELQAKGYPTLEDDLPPLKFAA</sequence>
<evidence type="ECO:0000256" key="1">
    <source>
        <dbReference type="ARBA" id="ARBA00022997"/>
    </source>
</evidence>
<evidence type="ECO:0000256" key="3">
    <source>
        <dbReference type="SAM" id="MobiDB-lite"/>
    </source>
</evidence>
<keyword evidence="5" id="KW-1185">Reference proteome</keyword>